<evidence type="ECO:0000313" key="2">
    <source>
        <dbReference type="Proteomes" id="UP000076008"/>
    </source>
</evidence>
<dbReference type="Pfam" id="PF20131">
    <property type="entry name" value="MC3"/>
    <property type="match status" value="1"/>
</dbReference>
<dbReference type="AlphaFoldDB" id="A0A145NQH6"/>
<dbReference type="GeneID" id="63140468"/>
<protein>
    <submittedName>
        <fullName evidence="1">Uncharacterized protein</fullName>
    </submittedName>
</protein>
<organism evidence="1 2">
    <name type="scientific">Enterobacter cloacae</name>
    <dbReference type="NCBI Taxonomy" id="550"/>
    <lineage>
        <taxon>Bacteria</taxon>
        <taxon>Pseudomonadati</taxon>
        <taxon>Pseudomonadota</taxon>
        <taxon>Gammaproteobacteria</taxon>
        <taxon>Enterobacterales</taxon>
        <taxon>Enterobacteriaceae</taxon>
        <taxon>Enterobacter</taxon>
        <taxon>Enterobacter cloacae complex</taxon>
    </lineage>
</organism>
<dbReference type="EMBL" id="FJXR01000021">
    <property type="protein sequence ID" value="CZV85763.1"/>
    <property type="molecule type" value="Genomic_DNA"/>
</dbReference>
<dbReference type="Proteomes" id="UP000076008">
    <property type="component" value="Unassembled WGS sequence"/>
</dbReference>
<evidence type="ECO:0000313" key="1">
    <source>
        <dbReference type="EMBL" id="CZV85763.1"/>
    </source>
</evidence>
<name>A0A145NQH6_ENTCL</name>
<dbReference type="RefSeq" id="WP_016154417.1">
    <property type="nucleotide sequence ID" value="NZ_FJXR01000021.1"/>
</dbReference>
<sequence length="162" mass="18727">MKQWDQRPFEIRNLFNPAFCGVVLFRAMQSYEEENSQGMPFSLALLVLPLCLQKDSRQVFAENPRRYLLKTIENNPKLLINFANRVNNMLPFTLEAFGVLMERGCFVVTQDGRLKTIPNKVRKSVIGTEESISCQRVARYIGKEFARIADRVTVYTTFGIRP</sequence>
<accession>A0A145NQH6</accession>
<gene>
    <name evidence="1" type="ORF">SAMEA2273318_03362</name>
</gene>
<proteinExistence type="predicted"/>
<reference evidence="1 2" key="1">
    <citation type="submission" date="2016-03" db="EMBL/GenBank/DDBJ databases">
        <authorList>
            <consortium name="Pathogen Informatics"/>
        </authorList>
    </citation>
    <scope>NUCLEOTIDE SEQUENCE [LARGE SCALE GENOMIC DNA]</scope>
    <source>
        <strain evidence="2">e1252</strain>
    </source>
</reference>
<dbReference type="InterPro" id="IPR045390">
    <property type="entry name" value="ABC-3C_MC3"/>
</dbReference>